<proteinExistence type="predicted"/>
<accession>D6U7F3</accession>
<evidence type="ECO:0000313" key="2">
    <source>
        <dbReference type="EMBL" id="EFH79814.1"/>
    </source>
</evidence>
<dbReference type="STRING" id="485913.Krac_0325"/>
<protein>
    <recommendedName>
        <fullName evidence="4">HdeD family acid-resistance protein</fullName>
    </recommendedName>
</protein>
<evidence type="ECO:0000313" key="3">
    <source>
        <dbReference type="Proteomes" id="UP000004508"/>
    </source>
</evidence>
<dbReference type="PANTHER" id="PTHR34989">
    <property type="entry name" value="PROTEIN HDED"/>
    <property type="match status" value="1"/>
</dbReference>
<dbReference type="eggNOG" id="COG3247">
    <property type="taxonomic scope" value="Bacteria"/>
</dbReference>
<comment type="caution">
    <text evidence="2">The sequence shown here is derived from an EMBL/GenBank/DDBJ whole genome shotgun (WGS) entry which is preliminary data.</text>
</comment>
<dbReference type="RefSeq" id="WP_007921932.1">
    <property type="nucleotide sequence ID" value="NZ_ADVG01000005.1"/>
</dbReference>
<evidence type="ECO:0000256" key="1">
    <source>
        <dbReference type="SAM" id="Phobius"/>
    </source>
</evidence>
<feature type="transmembrane region" description="Helical" evidence="1">
    <location>
        <begin position="153"/>
        <end position="173"/>
    </location>
</feature>
<dbReference type="InParanoid" id="D6U7F3"/>
<organism evidence="2 3">
    <name type="scientific">Ktedonobacter racemifer DSM 44963</name>
    <dbReference type="NCBI Taxonomy" id="485913"/>
    <lineage>
        <taxon>Bacteria</taxon>
        <taxon>Bacillati</taxon>
        <taxon>Chloroflexota</taxon>
        <taxon>Ktedonobacteria</taxon>
        <taxon>Ktedonobacterales</taxon>
        <taxon>Ktedonobacteraceae</taxon>
        <taxon>Ktedonobacter</taxon>
    </lineage>
</organism>
<name>D6U7F3_KTERA</name>
<feature type="transmembrane region" description="Helical" evidence="1">
    <location>
        <begin position="71"/>
        <end position="91"/>
    </location>
</feature>
<dbReference type="InterPro" id="IPR005325">
    <property type="entry name" value="DUF308_memb"/>
</dbReference>
<evidence type="ECO:0008006" key="4">
    <source>
        <dbReference type="Google" id="ProtNLM"/>
    </source>
</evidence>
<feature type="transmembrane region" description="Helical" evidence="1">
    <location>
        <begin position="126"/>
        <end position="147"/>
    </location>
</feature>
<dbReference type="EMBL" id="ADVG01000005">
    <property type="protein sequence ID" value="EFH79814.1"/>
    <property type="molecule type" value="Genomic_DNA"/>
</dbReference>
<sequence length="191" mass="20769">MNILAEPRLMRQHWWMLLIRGIAAVLFGLAALFWPGLTLLVLVTLFGAYALIDGIAAVIGAIRERHVAPRWWVLLLEGIVSIIVGILTFIWPGITALALLFLIAAWAIITGVVEIVAALSMNRALALEWTLALAGILSLLLGAFLILQPAASLLGLVWAIGVYALIFGVLLIVRAFQFRSRTRGPQLSGSR</sequence>
<feature type="transmembrane region" description="Helical" evidence="1">
    <location>
        <begin position="97"/>
        <end position="119"/>
    </location>
</feature>
<keyword evidence="1" id="KW-1133">Transmembrane helix</keyword>
<dbReference type="Pfam" id="PF03729">
    <property type="entry name" value="DUF308"/>
    <property type="match status" value="2"/>
</dbReference>
<feature type="transmembrane region" description="Helical" evidence="1">
    <location>
        <begin position="12"/>
        <end position="33"/>
    </location>
</feature>
<feature type="transmembrane region" description="Helical" evidence="1">
    <location>
        <begin position="39"/>
        <end position="59"/>
    </location>
</feature>
<dbReference type="GO" id="GO:0005886">
    <property type="term" value="C:plasma membrane"/>
    <property type="evidence" value="ECO:0007669"/>
    <property type="project" value="TreeGrafter"/>
</dbReference>
<dbReference type="InterPro" id="IPR052712">
    <property type="entry name" value="Acid_resist_chaperone_HdeD"/>
</dbReference>
<dbReference type="PANTHER" id="PTHR34989:SF1">
    <property type="entry name" value="PROTEIN HDED"/>
    <property type="match status" value="1"/>
</dbReference>
<keyword evidence="1" id="KW-0472">Membrane</keyword>
<gene>
    <name evidence="2" type="ORF">Krac_0325</name>
</gene>
<reference evidence="2 3" key="1">
    <citation type="journal article" date="2011" name="Stand. Genomic Sci.">
        <title>Non-contiguous finished genome sequence and contextual data of the filamentous soil bacterium Ktedonobacter racemifer type strain (SOSP1-21).</title>
        <authorList>
            <person name="Chang Y.J."/>
            <person name="Land M."/>
            <person name="Hauser L."/>
            <person name="Chertkov O."/>
            <person name="Del Rio T.G."/>
            <person name="Nolan M."/>
            <person name="Copeland A."/>
            <person name="Tice H."/>
            <person name="Cheng J.F."/>
            <person name="Lucas S."/>
            <person name="Han C."/>
            <person name="Goodwin L."/>
            <person name="Pitluck S."/>
            <person name="Ivanova N."/>
            <person name="Ovchinikova G."/>
            <person name="Pati A."/>
            <person name="Chen A."/>
            <person name="Palaniappan K."/>
            <person name="Mavromatis K."/>
            <person name="Liolios K."/>
            <person name="Brettin T."/>
            <person name="Fiebig A."/>
            <person name="Rohde M."/>
            <person name="Abt B."/>
            <person name="Goker M."/>
            <person name="Detter J.C."/>
            <person name="Woyke T."/>
            <person name="Bristow J."/>
            <person name="Eisen J.A."/>
            <person name="Markowitz V."/>
            <person name="Hugenholtz P."/>
            <person name="Kyrpides N.C."/>
            <person name="Klenk H.P."/>
            <person name="Lapidus A."/>
        </authorList>
    </citation>
    <scope>NUCLEOTIDE SEQUENCE [LARGE SCALE GENOMIC DNA]</scope>
    <source>
        <strain evidence="3">DSM 44963</strain>
    </source>
</reference>
<dbReference type="Proteomes" id="UP000004508">
    <property type="component" value="Unassembled WGS sequence"/>
</dbReference>
<keyword evidence="3" id="KW-1185">Reference proteome</keyword>
<keyword evidence="1" id="KW-0812">Transmembrane</keyword>
<dbReference type="AlphaFoldDB" id="D6U7F3"/>